<keyword evidence="10" id="KW-0378">Hydrolase</keyword>
<dbReference type="eggNOG" id="COG4172">
    <property type="taxonomic scope" value="Bacteria"/>
</dbReference>
<dbReference type="Pfam" id="PF00005">
    <property type="entry name" value="ABC_tran"/>
    <property type="match status" value="2"/>
</dbReference>
<dbReference type="Pfam" id="PF08352">
    <property type="entry name" value="oligo_HPY"/>
    <property type="match status" value="2"/>
</dbReference>
<dbReference type="Gene3D" id="3.40.50.300">
    <property type="entry name" value="P-loop containing nucleotide triphosphate hydrolases"/>
    <property type="match status" value="2"/>
</dbReference>
<name>S5XZY6_PARAH</name>
<keyword evidence="7" id="KW-0472">Membrane</keyword>
<keyword evidence="10" id="KW-0614">Plasmid</keyword>
<dbReference type="CDD" id="cd03257">
    <property type="entry name" value="ABC_NikE_OppD_transporters"/>
    <property type="match status" value="2"/>
</dbReference>
<evidence type="ECO:0000313" key="10">
    <source>
        <dbReference type="EMBL" id="AGT10857.1"/>
    </source>
</evidence>
<dbReference type="OrthoDB" id="9802264at2"/>
<dbReference type="KEGG" id="pami:JCM7686_pAMI4p166"/>
<dbReference type="InterPro" id="IPR017871">
    <property type="entry name" value="ABC_transporter-like_CS"/>
</dbReference>
<keyword evidence="5" id="KW-0547">Nucleotide-binding</keyword>
<keyword evidence="6" id="KW-0067">ATP-binding</keyword>
<feature type="region of interest" description="Disordered" evidence="8">
    <location>
        <begin position="251"/>
        <end position="273"/>
    </location>
</feature>
<dbReference type="InterPro" id="IPR003439">
    <property type="entry name" value="ABC_transporter-like_ATP-bd"/>
</dbReference>
<sequence length="531" mass="57171">MTNPLIQIRNLRIGFPSSGDVVHGLDLSIARGESVALVGESGSGKSVTARSLIGLSGPRAEVRASEFTIDGKPALGFSERDWRRVRGGKIGYVLQDALTSLDPLRRVGQLLGDAAGRRDPHAELTLLGSVGIPEPQTRLAQYPHELSGGLRQRTLIATAIARSPELIIADEPTTALDVTVQKQILDLLAARRRAGTALLLISHDLAVVSKLADRVLVMRDGVVVESGPTREVLHRPSHAYTRQLLDAVPSDQSRGYRLAPQTSTSGQGRRVPLPRAVPSETVVLEAKDLHKHYARAGVTAVHDVSFRLKAGEALGIVGESGSGKTTVARMVMGLVEPDRGEIRLQGQLFSNQPEALRRPLRAGVQLIAQDPLSSFDPRYTVEQIVGESLDTVGVTGPARAERVREVLDAVQLPARFLSARPRDLSGGQRQRVAIARAFAPRPRLIVADEPVSALDVSIQAQVIDLLIELQASSGTALLFISHDLGVVHHLTDRVIVMKNGRVVEEGDVTRVFAAPRADYTRDLIAAIPTLS</sequence>
<dbReference type="EMBL" id="CP006652">
    <property type="protein sequence ID" value="AGT10857.1"/>
    <property type="molecule type" value="Genomic_DNA"/>
</dbReference>
<accession>S5XZY6</accession>
<evidence type="ECO:0000256" key="2">
    <source>
        <dbReference type="ARBA" id="ARBA00005417"/>
    </source>
</evidence>
<dbReference type="GO" id="GO:0005524">
    <property type="term" value="F:ATP binding"/>
    <property type="evidence" value="ECO:0007669"/>
    <property type="project" value="UniProtKB-KW"/>
</dbReference>
<keyword evidence="11" id="KW-1185">Reference proteome</keyword>
<feature type="domain" description="ABC transporter" evidence="9">
    <location>
        <begin position="284"/>
        <end position="524"/>
    </location>
</feature>
<evidence type="ECO:0000256" key="3">
    <source>
        <dbReference type="ARBA" id="ARBA00022448"/>
    </source>
</evidence>
<dbReference type="PROSITE" id="PS00211">
    <property type="entry name" value="ABC_TRANSPORTER_1"/>
    <property type="match status" value="1"/>
</dbReference>
<dbReference type="AlphaFoldDB" id="S5XZY6"/>
<keyword evidence="3" id="KW-0813">Transport</keyword>
<dbReference type="InterPro" id="IPR003593">
    <property type="entry name" value="AAA+_ATPase"/>
</dbReference>
<evidence type="ECO:0000313" key="11">
    <source>
        <dbReference type="Proteomes" id="UP000015480"/>
    </source>
</evidence>
<feature type="domain" description="ABC transporter" evidence="9">
    <location>
        <begin position="6"/>
        <end position="245"/>
    </location>
</feature>
<dbReference type="Proteomes" id="UP000015480">
    <property type="component" value="Plasmid pAMI4"/>
</dbReference>
<dbReference type="GO" id="GO:0016887">
    <property type="term" value="F:ATP hydrolysis activity"/>
    <property type="evidence" value="ECO:0007669"/>
    <property type="project" value="InterPro"/>
</dbReference>
<evidence type="ECO:0000256" key="6">
    <source>
        <dbReference type="ARBA" id="ARBA00022840"/>
    </source>
</evidence>
<evidence type="ECO:0000256" key="1">
    <source>
        <dbReference type="ARBA" id="ARBA00004417"/>
    </source>
</evidence>
<evidence type="ECO:0000256" key="7">
    <source>
        <dbReference type="ARBA" id="ARBA00023136"/>
    </source>
</evidence>
<dbReference type="GO" id="GO:0015833">
    <property type="term" value="P:peptide transport"/>
    <property type="evidence" value="ECO:0007669"/>
    <property type="project" value="InterPro"/>
</dbReference>
<keyword evidence="4" id="KW-1003">Cell membrane</keyword>
<dbReference type="PROSITE" id="PS50893">
    <property type="entry name" value="ABC_TRANSPORTER_2"/>
    <property type="match status" value="2"/>
</dbReference>
<comment type="similarity">
    <text evidence="2">Belongs to the ABC transporter superfamily.</text>
</comment>
<evidence type="ECO:0000259" key="9">
    <source>
        <dbReference type="PROSITE" id="PS50893"/>
    </source>
</evidence>
<dbReference type="EC" id="3.6.3.-" evidence="10"/>
<dbReference type="InterPro" id="IPR027417">
    <property type="entry name" value="P-loop_NTPase"/>
</dbReference>
<dbReference type="GO" id="GO:0005886">
    <property type="term" value="C:plasma membrane"/>
    <property type="evidence" value="ECO:0007669"/>
    <property type="project" value="UniProtKB-SubCell"/>
</dbReference>
<dbReference type="InterPro" id="IPR013563">
    <property type="entry name" value="Oligopep_ABC_C"/>
</dbReference>
<evidence type="ECO:0000256" key="4">
    <source>
        <dbReference type="ARBA" id="ARBA00022475"/>
    </source>
</evidence>
<dbReference type="PATRIC" id="fig|1367847.3.peg.3799"/>
<protein>
    <submittedName>
        <fullName evidence="10">ABC-type dipeptide/oligopeptide/nickel transport system, ATPase component</fullName>
        <ecNumber evidence="10">3.6.3.-</ecNumber>
    </submittedName>
</protein>
<dbReference type="NCBIfam" id="NF008453">
    <property type="entry name" value="PRK11308.1"/>
    <property type="match status" value="2"/>
</dbReference>
<gene>
    <name evidence="10" type="ORF">JCM7686_pAMI4p166</name>
</gene>
<dbReference type="RefSeq" id="WP_020952342.1">
    <property type="nucleotide sequence ID" value="NC_022049.1"/>
</dbReference>
<organism evidence="10 11">
    <name type="scientific">Paracoccus aminophilus JCM 7686</name>
    <dbReference type="NCBI Taxonomy" id="1367847"/>
    <lineage>
        <taxon>Bacteria</taxon>
        <taxon>Pseudomonadati</taxon>
        <taxon>Pseudomonadota</taxon>
        <taxon>Alphaproteobacteria</taxon>
        <taxon>Rhodobacterales</taxon>
        <taxon>Paracoccaceae</taxon>
        <taxon>Paracoccus</taxon>
    </lineage>
</organism>
<geneLocation type="plasmid" evidence="10 11">
    <name>pAMI4</name>
</geneLocation>
<dbReference type="SMART" id="SM00382">
    <property type="entry name" value="AAA"/>
    <property type="match status" value="2"/>
</dbReference>
<dbReference type="InterPro" id="IPR050388">
    <property type="entry name" value="ABC_Ni/Peptide_Import"/>
</dbReference>
<dbReference type="HOGENOM" id="CLU_000604_86_2_5"/>
<comment type="subcellular location">
    <subcellularLocation>
        <location evidence="1">Cell inner membrane</location>
        <topology evidence="1">Peripheral membrane protein</topology>
    </subcellularLocation>
</comment>
<evidence type="ECO:0000256" key="5">
    <source>
        <dbReference type="ARBA" id="ARBA00022741"/>
    </source>
</evidence>
<evidence type="ECO:0000256" key="8">
    <source>
        <dbReference type="SAM" id="MobiDB-lite"/>
    </source>
</evidence>
<dbReference type="PANTHER" id="PTHR43297">
    <property type="entry name" value="OLIGOPEPTIDE TRANSPORT ATP-BINDING PROTEIN APPD"/>
    <property type="match status" value="1"/>
</dbReference>
<proteinExistence type="inferred from homology"/>
<reference evidence="10 11" key="1">
    <citation type="journal article" date="2014" name="BMC Genomics">
        <title>Architecture and functions of a multipartite genome of the methylotrophic bacterium Paracoccus aminophilus JCM 7686, containing primary and secondary chromids.</title>
        <authorList>
            <person name="Dziewit L."/>
            <person name="Czarnecki J."/>
            <person name="Wibberg D."/>
            <person name="Radlinska M."/>
            <person name="Mrozek P."/>
            <person name="Szymczak M."/>
            <person name="Schluter A."/>
            <person name="Puhler A."/>
            <person name="Bartosik D."/>
        </authorList>
    </citation>
    <scope>NUCLEOTIDE SEQUENCE [LARGE SCALE GENOMIC DNA]</scope>
    <source>
        <strain evidence="10">JCM 7686</strain>
        <plasmid evidence="11">Plasmid pAMI4</plasmid>
    </source>
</reference>
<dbReference type="SUPFAM" id="SSF52540">
    <property type="entry name" value="P-loop containing nucleoside triphosphate hydrolases"/>
    <property type="match status" value="2"/>
</dbReference>
<dbReference type="PANTHER" id="PTHR43297:SF2">
    <property type="entry name" value="DIPEPTIDE TRANSPORT ATP-BINDING PROTEIN DPPD"/>
    <property type="match status" value="1"/>
</dbReference>